<dbReference type="SMART" id="SM00320">
    <property type="entry name" value="WD40"/>
    <property type="match status" value="3"/>
</dbReference>
<evidence type="ECO:0000256" key="3">
    <source>
        <dbReference type="SAM" id="MobiDB-lite"/>
    </source>
</evidence>
<dbReference type="GO" id="GO:0080008">
    <property type="term" value="C:Cul4-RING E3 ubiquitin ligase complex"/>
    <property type="evidence" value="ECO:0007669"/>
    <property type="project" value="TreeGrafter"/>
</dbReference>
<dbReference type="Proteomes" id="UP000472262">
    <property type="component" value="Unassembled WGS sequence"/>
</dbReference>
<dbReference type="InterPro" id="IPR036322">
    <property type="entry name" value="WD40_repeat_dom_sf"/>
</dbReference>
<feature type="transmembrane region" description="Helical" evidence="4">
    <location>
        <begin position="64"/>
        <end position="93"/>
    </location>
</feature>
<reference evidence="5" key="2">
    <citation type="submission" date="2025-09" db="UniProtKB">
        <authorList>
            <consortium name="Ensembl"/>
        </authorList>
    </citation>
    <scope>IDENTIFICATION</scope>
</reference>
<dbReference type="InterPro" id="IPR015943">
    <property type="entry name" value="WD40/YVTN_repeat-like_dom_sf"/>
</dbReference>
<feature type="compositionally biased region" description="Basic and acidic residues" evidence="3">
    <location>
        <begin position="221"/>
        <end position="243"/>
    </location>
</feature>
<feature type="region of interest" description="Disordered" evidence="3">
    <location>
        <begin position="198"/>
        <end position="249"/>
    </location>
</feature>
<protein>
    <submittedName>
        <fullName evidence="5">Ddb1 and cul4 associated factor 6</fullName>
    </submittedName>
</protein>
<name>A0A672R4M0_SINGR</name>
<dbReference type="GO" id="GO:0045944">
    <property type="term" value="P:positive regulation of transcription by RNA polymerase II"/>
    <property type="evidence" value="ECO:0007669"/>
    <property type="project" value="TreeGrafter"/>
</dbReference>
<proteinExistence type="predicted"/>
<keyword evidence="4" id="KW-1133">Transmembrane helix</keyword>
<dbReference type="InParanoid" id="A0A672R4M0"/>
<dbReference type="GO" id="GO:0005737">
    <property type="term" value="C:cytoplasm"/>
    <property type="evidence" value="ECO:0007669"/>
    <property type="project" value="TreeGrafter"/>
</dbReference>
<dbReference type="Gene3D" id="2.130.10.10">
    <property type="entry name" value="YVTN repeat-like/Quinoprotein amine dehydrogenase"/>
    <property type="match status" value="1"/>
</dbReference>
<evidence type="ECO:0000256" key="1">
    <source>
        <dbReference type="ARBA" id="ARBA00022574"/>
    </source>
</evidence>
<accession>A0A672R4M0</accession>
<feature type="compositionally biased region" description="Basic and acidic residues" evidence="3">
    <location>
        <begin position="198"/>
        <end position="212"/>
    </location>
</feature>
<dbReference type="Pfam" id="PF00400">
    <property type="entry name" value="WD40"/>
    <property type="match status" value="1"/>
</dbReference>
<keyword evidence="4" id="KW-0812">Transmembrane</keyword>
<dbReference type="AlphaFoldDB" id="A0A672R4M0"/>
<dbReference type="SUPFAM" id="SSF50978">
    <property type="entry name" value="WD40 repeat-like"/>
    <property type="match status" value="1"/>
</dbReference>
<evidence type="ECO:0000256" key="2">
    <source>
        <dbReference type="ARBA" id="ARBA00022737"/>
    </source>
</evidence>
<dbReference type="InterPro" id="IPR001680">
    <property type="entry name" value="WD40_rpt"/>
</dbReference>
<organism evidence="5 6">
    <name type="scientific">Sinocyclocheilus grahami</name>
    <name type="common">Dianchi golden-line fish</name>
    <name type="synonym">Barbus grahami</name>
    <dbReference type="NCBI Taxonomy" id="75366"/>
    <lineage>
        <taxon>Eukaryota</taxon>
        <taxon>Metazoa</taxon>
        <taxon>Chordata</taxon>
        <taxon>Craniata</taxon>
        <taxon>Vertebrata</taxon>
        <taxon>Euteleostomi</taxon>
        <taxon>Actinopterygii</taxon>
        <taxon>Neopterygii</taxon>
        <taxon>Teleostei</taxon>
        <taxon>Ostariophysi</taxon>
        <taxon>Cypriniformes</taxon>
        <taxon>Cyprinidae</taxon>
        <taxon>Cyprininae</taxon>
        <taxon>Sinocyclocheilus</taxon>
    </lineage>
</organism>
<reference evidence="5" key="1">
    <citation type="submission" date="2025-08" db="UniProtKB">
        <authorList>
            <consortium name="Ensembl"/>
        </authorList>
    </citation>
    <scope>IDENTIFICATION</scope>
</reference>
<dbReference type="Ensembl" id="ENSSGRT00000088925.1">
    <property type="protein sequence ID" value="ENSSGRP00000083492.1"/>
    <property type="gene ID" value="ENSSGRG00000042186.1"/>
</dbReference>
<keyword evidence="1" id="KW-0853">WD repeat</keyword>
<keyword evidence="6" id="KW-1185">Reference proteome</keyword>
<dbReference type="InterPro" id="IPR045151">
    <property type="entry name" value="DCAF8"/>
</dbReference>
<keyword evidence="2" id="KW-0677">Repeat</keyword>
<evidence type="ECO:0000313" key="5">
    <source>
        <dbReference type="Ensembl" id="ENSSGRP00000083492.1"/>
    </source>
</evidence>
<sequence>MYSDSANAGDNPNDLGHENCHSKMYKCFFSIGRREFVQRLKLEAVLKVHDGCVNTISWNETGEYILSVTIHMFIPLLLSMLFPTFSISLLSLFQDILINCRRAATSISICPLVPYYLAVGCSDSSVRIYDRRMLGTRATGNYMGRGTTGMCVRFVPAHLSTKSCRVTSLCYSEDGQEVLVSYSSDYIYLFDPRDDQARELKGPSEERREELRQPPVKRLRLRGDWSDTGPRARPESERERDGEQSPNVSLMQRMSDMLSRWFEEASEAQSSRARPQTRPRGKTALVHTECTEYTHYEYTDIFFYIYFQSSFLFFDLG</sequence>
<dbReference type="PANTHER" id="PTHR15574:SF39">
    <property type="entry name" value="DDB1- AND CUL4-ASSOCIATED FACTOR 6"/>
    <property type="match status" value="1"/>
</dbReference>
<keyword evidence="4" id="KW-0472">Membrane</keyword>
<dbReference type="PANTHER" id="PTHR15574">
    <property type="entry name" value="WD REPEAT DOMAIN-CONTAINING FAMILY"/>
    <property type="match status" value="1"/>
</dbReference>
<evidence type="ECO:0000256" key="4">
    <source>
        <dbReference type="SAM" id="Phobius"/>
    </source>
</evidence>
<evidence type="ECO:0000313" key="6">
    <source>
        <dbReference type="Proteomes" id="UP000472262"/>
    </source>
</evidence>